<accession>A0AAD3NZG3</accession>
<name>A0AAD3NZG3_9RHOB</name>
<comment type="caution">
    <text evidence="3">The sequence shown here is derived from an EMBL/GenBank/DDBJ whole genome shotgun (WGS) entry which is preliminary data.</text>
</comment>
<reference evidence="3" key="1">
    <citation type="journal article" date="2014" name="Int. J. Syst. Evol. Microbiol.">
        <title>Complete genome sequence of Corynebacterium casei LMG S-19264T (=DSM 44701T), isolated from a smear-ripened cheese.</title>
        <authorList>
            <consortium name="US DOE Joint Genome Institute (JGI-PGF)"/>
            <person name="Walter F."/>
            <person name="Albersmeier A."/>
            <person name="Kalinowski J."/>
            <person name="Ruckert C."/>
        </authorList>
    </citation>
    <scope>NUCLEOTIDE SEQUENCE</scope>
    <source>
        <strain evidence="3">VKM B-2222</strain>
    </source>
</reference>
<dbReference type="InterPro" id="IPR015168">
    <property type="entry name" value="SsuA/THI5"/>
</dbReference>
<dbReference type="EMBL" id="BSFH01000028">
    <property type="protein sequence ID" value="GLK64476.1"/>
    <property type="molecule type" value="Genomic_DNA"/>
</dbReference>
<sequence>MSGTITLDRLNMTKIPSRRLLALAVSLAILAPPAIAQEPLPDKIPEGTVLRVGDPVTQKALELSGLIDEVGFKIEWANLSGGPQTSEAFRAKALDVASVAEIPSIHATWNDLPVRNIAYRERQDPIAHPIYRFGVSPALGEQIRSIQDFRGRRIAYSPGQAQGALVLRTLEAAGLTRDDVTLVEIPSTGDVYPVALASGQVDVAPLGSVYIARYIRQYGPDGARLVDHGLRDDPSHLWAPQWVLDDPAKAAAAAEYVRLWARATEWINDHPEEFIQGYYVKDQSLSYEDGKAAVEQTGIQVIPANWDEVIARHTHTIELLAEATGNTPFSAEKIFDRRFERIAAEALAQGSSATRQEELTQ</sequence>
<dbReference type="SUPFAM" id="SSF53850">
    <property type="entry name" value="Periplasmic binding protein-like II"/>
    <property type="match status" value="1"/>
</dbReference>
<reference evidence="3" key="2">
    <citation type="submission" date="2023-01" db="EMBL/GenBank/DDBJ databases">
        <authorList>
            <person name="Sun Q."/>
            <person name="Evtushenko L."/>
        </authorList>
    </citation>
    <scope>NUCLEOTIDE SEQUENCE</scope>
    <source>
        <strain evidence="3">VKM B-2222</strain>
    </source>
</reference>
<dbReference type="Proteomes" id="UP001143349">
    <property type="component" value="Unassembled WGS sequence"/>
</dbReference>
<dbReference type="PANTHER" id="PTHR30024">
    <property type="entry name" value="ALIPHATIC SULFONATES-BINDING PROTEIN-RELATED"/>
    <property type="match status" value="1"/>
</dbReference>
<feature type="chain" id="PRO_5041946614" description="SsuA/THI5-like domain-containing protein" evidence="1">
    <location>
        <begin position="37"/>
        <end position="361"/>
    </location>
</feature>
<organism evidence="3 4">
    <name type="scientific">Paracoccus kondratievae</name>
    <dbReference type="NCBI Taxonomy" id="135740"/>
    <lineage>
        <taxon>Bacteria</taxon>
        <taxon>Pseudomonadati</taxon>
        <taxon>Pseudomonadota</taxon>
        <taxon>Alphaproteobacteria</taxon>
        <taxon>Rhodobacterales</taxon>
        <taxon>Paracoccaceae</taxon>
        <taxon>Paracoccus</taxon>
    </lineage>
</organism>
<keyword evidence="1" id="KW-0732">Signal</keyword>
<dbReference type="PANTHER" id="PTHR30024:SF48">
    <property type="entry name" value="ABC TRANSPORTER SUBSTRATE-BINDING PROTEIN"/>
    <property type="match status" value="1"/>
</dbReference>
<feature type="signal peptide" evidence="1">
    <location>
        <begin position="1"/>
        <end position="36"/>
    </location>
</feature>
<evidence type="ECO:0000259" key="2">
    <source>
        <dbReference type="Pfam" id="PF09084"/>
    </source>
</evidence>
<evidence type="ECO:0000313" key="4">
    <source>
        <dbReference type="Proteomes" id="UP001143349"/>
    </source>
</evidence>
<gene>
    <name evidence="3" type="ORF">GCM10017635_19470</name>
</gene>
<keyword evidence="4" id="KW-1185">Reference proteome</keyword>
<evidence type="ECO:0000256" key="1">
    <source>
        <dbReference type="SAM" id="SignalP"/>
    </source>
</evidence>
<protein>
    <recommendedName>
        <fullName evidence="2">SsuA/THI5-like domain-containing protein</fullName>
    </recommendedName>
</protein>
<dbReference type="AlphaFoldDB" id="A0AAD3NZG3"/>
<dbReference type="Gene3D" id="3.40.190.10">
    <property type="entry name" value="Periplasmic binding protein-like II"/>
    <property type="match status" value="2"/>
</dbReference>
<proteinExistence type="predicted"/>
<feature type="domain" description="SsuA/THI5-like" evidence="2">
    <location>
        <begin position="128"/>
        <end position="207"/>
    </location>
</feature>
<evidence type="ECO:0000313" key="3">
    <source>
        <dbReference type="EMBL" id="GLK64476.1"/>
    </source>
</evidence>
<dbReference type="Pfam" id="PF09084">
    <property type="entry name" value="NMT1"/>
    <property type="match status" value="1"/>
</dbReference>